<keyword evidence="1" id="KW-1133">Transmembrane helix</keyword>
<feature type="transmembrane region" description="Helical" evidence="1">
    <location>
        <begin position="21"/>
        <end position="44"/>
    </location>
</feature>
<evidence type="ECO:0000313" key="2">
    <source>
        <dbReference type="EMBL" id="WNE94185.1"/>
    </source>
</evidence>
<proteinExistence type="predicted"/>
<accession>A0ABY9UQJ0</accession>
<protein>
    <submittedName>
        <fullName evidence="2">Uncharacterized protein</fullName>
    </submittedName>
</protein>
<evidence type="ECO:0000256" key="1">
    <source>
        <dbReference type="SAM" id="Phobius"/>
    </source>
</evidence>
<sequence length="81" mass="8441">MVDGCGVTGTSAGLRRVFDEVFALEVAIAAFVFLVVLGALVFSVARRRAGVAGTPSGRAERPRLELYYVATLAAVAVSLVL</sequence>
<dbReference type="RefSeq" id="WP_311033673.1">
    <property type="nucleotide sequence ID" value="NZ_CP117522.1"/>
</dbReference>
<dbReference type="Proteomes" id="UP001305606">
    <property type="component" value="Chromosome"/>
</dbReference>
<dbReference type="EMBL" id="CP117522">
    <property type="protein sequence ID" value="WNE94185.1"/>
    <property type="molecule type" value="Genomic_DNA"/>
</dbReference>
<keyword evidence="1" id="KW-0812">Transmembrane</keyword>
<reference evidence="2 3" key="1">
    <citation type="submission" date="2023-02" db="EMBL/GenBank/DDBJ databases">
        <title>Streptomyces sp. SCA4-21 with antifungal activity against Fusarium oxysporum f. sp. cubense, Streptomyces sp. SCA2-17 with antifungal activity against Fusarium oxysporum f. sp. cubense.</title>
        <authorList>
            <person name="Qi D."/>
        </authorList>
    </citation>
    <scope>NUCLEOTIDE SEQUENCE [LARGE SCALE GENOMIC DNA]</scope>
    <source>
        <strain evidence="2 3">SCA4-21</strain>
    </source>
</reference>
<organism evidence="2 3">
    <name type="scientific">Streptomyces luomodiensis</name>
    <dbReference type="NCBI Taxonomy" id="3026192"/>
    <lineage>
        <taxon>Bacteria</taxon>
        <taxon>Bacillati</taxon>
        <taxon>Actinomycetota</taxon>
        <taxon>Actinomycetes</taxon>
        <taxon>Kitasatosporales</taxon>
        <taxon>Streptomycetaceae</taxon>
        <taxon>Streptomyces</taxon>
    </lineage>
</organism>
<keyword evidence="1" id="KW-0472">Membrane</keyword>
<keyword evidence="3" id="KW-1185">Reference proteome</keyword>
<evidence type="ECO:0000313" key="3">
    <source>
        <dbReference type="Proteomes" id="UP001305606"/>
    </source>
</evidence>
<name>A0ABY9UQJ0_9ACTN</name>
<gene>
    <name evidence="2" type="ORF">PS467_02030</name>
</gene>